<proteinExistence type="predicted"/>
<dbReference type="AlphaFoldDB" id="A0A834MKE6"/>
<evidence type="ECO:0000313" key="2">
    <source>
        <dbReference type="EMBL" id="KAF7285601.1"/>
    </source>
</evidence>
<organism evidence="2 3">
    <name type="scientific">Rhynchophorus ferrugineus</name>
    <name type="common">Red palm weevil</name>
    <name type="synonym">Curculio ferrugineus</name>
    <dbReference type="NCBI Taxonomy" id="354439"/>
    <lineage>
        <taxon>Eukaryota</taxon>
        <taxon>Metazoa</taxon>
        <taxon>Ecdysozoa</taxon>
        <taxon>Arthropoda</taxon>
        <taxon>Hexapoda</taxon>
        <taxon>Insecta</taxon>
        <taxon>Pterygota</taxon>
        <taxon>Neoptera</taxon>
        <taxon>Endopterygota</taxon>
        <taxon>Coleoptera</taxon>
        <taxon>Polyphaga</taxon>
        <taxon>Cucujiformia</taxon>
        <taxon>Curculionidae</taxon>
        <taxon>Dryophthorinae</taxon>
        <taxon>Rhynchophorus</taxon>
    </lineage>
</organism>
<evidence type="ECO:0000256" key="1">
    <source>
        <dbReference type="SAM" id="MobiDB-lite"/>
    </source>
</evidence>
<feature type="region of interest" description="Disordered" evidence="1">
    <location>
        <begin position="43"/>
        <end position="95"/>
    </location>
</feature>
<evidence type="ECO:0000313" key="3">
    <source>
        <dbReference type="Proteomes" id="UP000625711"/>
    </source>
</evidence>
<keyword evidence="3" id="KW-1185">Reference proteome</keyword>
<accession>A0A834MKE6</accession>
<dbReference type="EMBL" id="JAACXV010000050">
    <property type="protein sequence ID" value="KAF7285601.1"/>
    <property type="molecule type" value="Genomic_DNA"/>
</dbReference>
<reference evidence="2" key="1">
    <citation type="submission" date="2020-08" db="EMBL/GenBank/DDBJ databases">
        <title>Genome sequencing and assembly of the red palm weevil Rhynchophorus ferrugineus.</title>
        <authorList>
            <person name="Dias G.B."/>
            <person name="Bergman C.M."/>
            <person name="Manee M."/>
        </authorList>
    </citation>
    <scope>NUCLEOTIDE SEQUENCE</scope>
    <source>
        <strain evidence="2">AA-2017</strain>
        <tissue evidence="2">Whole larva</tissue>
    </source>
</reference>
<feature type="compositionally biased region" description="Low complexity" evidence="1">
    <location>
        <begin position="48"/>
        <end position="57"/>
    </location>
</feature>
<name>A0A834MKE6_RHYFE</name>
<protein>
    <submittedName>
        <fullName evidence="2">Uncharacterized protein</fullName>
    </submittedName>
</protein>
<dbReference type="Proteomes" id="UP000625711">
    <property type="component" value="Unassembled WGS sequence"/>
</dbReference>
<comment type="caution">
    <text evidence="2">The sequence shown here is derived from an EMBL/GenBank/DDBJ whole genome shotgun (WGS) entry which is preliminary data.</text>
</comment>
<sequence>MIFLYFHAEYICIRCFKAEQRFQNSLAIYKQYQFRLHNPLPPIPVSPSVPGSSPVIGKQKRKKARSTLSHANPSPAAEPPPPPSTSGGPLLRPVDSVTSFRSGITKISRKEMEIGGRAGREELIFAIAP</sequence>
<gene>
    <name evidence="2" type="ORF">GWI33_010393</name>
</gene>